<dbReference type="SMART" id="SM00850">
    <property type="entry name" value="LytTR"/>
    <property type="match status" value="1"/>
</dbReference>
<reference evidence="6" key="1">
    <citation type="journal article" date="2019" name="Int. J. Syst. Evol. Microbiol.">
        <title>The Global Catalogue of Microorganisms (GCM) 10K type strain sequencing project: providing services to taxonomists for standard genome sequencing and annotation.</title>
        <authorList>
            <consortium name="The Broad Institute Genomics Platform"/>
            <consortium name="The Broad Institute Genome Sequencing Center for Infectious Disease"/>
            <person name="Wu L."/>
            <person name="Ma J."/>
        </authorList>
    </citation>
    <scope>NUCLEOTIDE SEQUENCE [LARGE SCALE GENOMIC DNA]</scope>
    <source>
        <strain evidence="6">CCUG 55250</strain>
    </source>
</reference>
<dbReference type="Gene3D" id="3.40.50.2300">
    <property type="match status" value="1"/>
</dbReference>
<evidence type="ECO:0000256" key="2">
    <source>
        <dbReference type="PROSITE-ProRule" id="PRU00169"/>
    </source>
</evidence>
<keyword evidence="6" id="KW-1185">Reference proteome</keyword>
<feature type="domain" description="HTH LytTR-type" evidence="4">
    <location>
        <begin position="189"/>
        <end position="255"/>
    </location>
</feature>
<evidence type="ECO:0000256" key="1">
    <source>
        <dbReference type="ARBA" id="ARBA00023125"/>
    </source>
</evidence>
<dbReference type="InterPro" id="IPR007492">
    <property type="entry name" value="LytTR_DNA-bd_dom"/>
</dbReference>
<keyword evidence="1" id="KW-0238">DNA-binding</keyword>
<evidence type="ECO:0000313" key="6">
    <source>
        <dbReference type="Proteomes" id="UP001596106"/>
    </source>
</evidence>
<comment type="caution">
    <text evidence="5">The sequence shown here is derived from an EMBL/GenBank/DDBJ whole genome shotgun (WGS) entry which is preliminary data.</text>
</comment>
<name>A0ABW0I722_9BACT</name>
<dbReference type="Gene3D" id="2.40.50.1020">
    <property type="entry name" value="LytTr DNA-binding domain"/>
    <property type="match status" value="1"/>
</dbReference>
<dbReference type="Pfam" id="PF00072">
    <property type="entry name" value="Response_reg"/>
    <property type="match status" value="1"/>
</dbReference>
<dbReference type="InterPro" id="IPR011006">
    <property type="entry name" value="CheY-like_superfamily"/>
</dbReference>
<feature type="domain" description="Response regulatory" evidence="3">
    <location>
        <begin position="2"/>
        <end position="115"/>
    </location>
</feature>
<feature type="modified residue" description="4-aspartylphosphate" evidence="2">
    <location>
        <position position="55"/>
    </location>
</feature>
<dbReference type="EMBL" id="JBHSMA010000001">
    <property type="protein sequence ID" value="MFC5408634.1"/>
    <property type="molecule type" value="Genomic_DNA"/>
</dbReference>
<dbReference type="RefSeq" id="WP_379841704.1">
    <property type="nucleotide sequence ID" value="NZ_JBHSMA010000001.1"/>
</dbReference>
<dbReference type="PROSITE" id="PS50110">
    <property type="entry name" value="RESPONSE_REGULATORY"/>
    <property type="match status" value="1"/>
</dbReference>
<dbReference type="PANTHER" id="PTHR48111">
    <property type="entry name" value="REGULATOR OF RPOS"/>
    <property type="match status" value="1"/>
</dbReference>
<protein>
    <submittedName>
        <fullName evidence="5">LytR/AlgR family response regulator transcription factor</fullName>
    </submittedName>
</protein>
<keyword evidence="2" id="KW-0597">Phosphoprotein</keyword>
<evidence type="ECO:0000313" key="5">
    <source>
        <dbReference type="EMBL" id="MFC5408634.1"/>
    </source>
</evidence>
<organism evidence="5 6">
    <name type="scientific">Larkinella bovis</name>
    <dbReference type="NCBI Taxonomy" id="683041"/>
    <lineage>
        <taxon>Bacteria</taxon>
        <taxon>Pseudomonadati</taxon>
        <taxon>Bacteroidota</taxon>
        <taxon>Cytophagia</taxon>
        <taxon>Cytophagales</taxon>
        <taxon>Spirosomataceae</taxon>
        <taxon>Larkinella</taxon>
    </lineage>
</organism>
<sequence length="256" mass="29835">MNVLIIEDEAHAAAQLMTMLQSLPYSFEFVGVIDNTEEAVDFLVSKPALDLIFLDIYLADGISFNIFKQVQTDVPVIFTTAYDQYAIQAFEVNSIDYLLKPIRLEQLQHALEKYARLTDRQQMAPNSQLLADLRQLIQGEKSYKRTFLLPYKDRLIPVTADEFAWFDVNSEVVRGMKFDRVPLIMEEKSLDELSKVLHPAQFFRANRQFLINREAVREIRYYFNGRLYLHVEPAPLEKILISKSKVNQFKAWMNSL</sequence>
<dbReference type="SMART" id="SM00448">
    <property type="entry name" value="REC"/>
    <property type="match status" value="1"/>
</dbReference>
<dbReference type="PANTHER" id="PTHR48111:SF69">
    <property type="entry name" value="RESPONSE REGULATOR RECEIVER"/>
    <property type="match status" value="1"/>
</dbReference>
<dbReference type="SUPFAM" id="SSF52172">
    <property type="entry name" value="CheY-like"/>
    <property type="match status" value="1"/>
</dbReference>
<dbReference type="InterPro" id="IPR001789">
    <property type="entry name" value="Sig_transdc_resp-reg_receiver"/>
</dbReference>
<dbReference type="PROSITE" id="PS50930">
    <property type="entry name" value="HTH_LYTTR"/>
    <property type="match status" value="1"/>
</dbReference>
<proteinExistence type="predicted"/>
<evidence type="ECO:0000259" key="3">
    <source>
        <dbReference type="PROSITE" id="PS50110"/>
    </source>
</evidence>
<evidence type="ECO:0000259" key="4">
    <source>
        <dbReference type="PROSITE" id="PS50930"/>
    </source>
</evidence>
<accession>A0ABW0I722</accession>
<dbReference type="Pfam" id="PF04397">
    <property type="entry name" value="LytTR"/>
    <property type="match status" value="1"/>
</dbReference>
<dbReference type="Proteomes" id="UP001596106">
    <property type="component" value="Unassembled WGS sequence"/>
</dbReference>
<gene>
    <name evidence="5" type="ORF">ACFPMF_04905</name>
</gene>
<dbReference type="InterPro" id="IPR039420">
    <property type="entry name" value="WalR-like"/>
</dbReference>